<dbReference type="AlphaFoldDB" id="A0A177E5U9"/>
<dbReference type="InterPro" id="IPR018541">
    <property type="entry name" value="Ftsk_gamma"/>
</dbReference>
<evidence type="ECO:0000313" key="18">
    <source>
        <dbReference type="EMBL" id="OAG27337.1"/>
    </source>
</evidence>
<comment type="caution">
    <text evidence="18">The sequence shown here is derived from an EMBL/GenBank/DDBJ whole genome shotgun (WGS) entry which is preliminary data.</text>
</comment>
<keyword evidence="7" id="KW-0159">Chromosome partition</keyword>
<dbReference type="GO" id="GO:0007059">
    <property type="term" value="P:chromosome segregation"/>
    <property type="evidence" value="ECO:0007669"/>
    <property type="project" value="UniProtKB-KW"/>
</dbReference>
<evidence type="ECO:0000256" key="9">
    <source>
        <dbReference type="ARBA" id="ARBA00022989"/>
    </source>
</evidence>
<keyword evidence="6 14" id="KW-0547">Nucleotide-binding</keyword>
<evidence type="ECO:0000256" key="5">
    <source>
        <dbReference type="ARBA" id="ARBA00022692"/>
    </source>
</evidence>
<keyword evidence="19" id="KW-1185">Reference proteome</keyword>
<gene>
    <name evidence="18" type="ORF">TH606_07520</name>
</gene>
<keyword evidence="10" id="KW-0238">DNA-binding</keyword>
<evidence type="ECO:0000256" key="10">
    <source>
        <dbReference type="ARBA" id="ARBA00023125"/>
    </source>
</evidence>
<comment type="subcellular location">
    <subcellularLocation>
        <location evidence="1">Cell membrane</location>
        <topology evidence="1">Multi-pass membrane protein</topology>
    </subcellularLocation>
</comment>
<keyword evidence="12" id="KW-0131">Cell cycle</keyword>
<evidence type="ECO:0000256" key="14">
    <source>
        <dbReference type="PROSITE-ProRule" id="PRU00289"/>
    </source>
</evidence>
<organism evidence="18 19">
    <name type="scientific">Thermodesulfatator autotrophicus</name>
    <dbReference type="NCBI Taxonomy" id="1795632"/>
    <lineage>
        <taxon>Bacteria</taxon>
        <taxon>Pseudomonadati</taxon>
        <taxon>Thermodesulfobacteriota</taxon>
        <taxon>Thermodesulfobacteria</taxon>
        <taxon>Thermodesulfobacteriales</taxon>
        <taxon>Thermodesulfatatoraceae</taxon>
        <taxon>Thermodesulfatator</taxon>
    </lineage>
</organism>
<feature type="transmembrane region" description="Helical" evidence="16">
    <location>
        <begin position="88"/>
        <end position="108"/>
    </location>
</feature>
<evidence type="ECO:0000256" key="8">
    <source>
        <dbReference type="ARBA" id="ARBA00022840"/>
    </source>
</evidence>
<keyword evidence="5 16" id="KW-0812">Transmembrane</keyword>
<evidence type="ECO:0000259" key="17">
    <source>
        <dbReference type="PROSITE" id="PS50901"/>
    </source>
</evidence>
<keyword evidence="11 16" id="KW-0472">Membrane</keyword>
<dbReference type="Pfam" id="PF17854">
    <property type="entry name" value="FtsK_alpha"/>
    <property type="match status" value="1"/>
</dbReference>
<feature type="transmembrane region" description="Helical" evidence="16">
    <location>
        <begin position="139"/>
        <end position="158"/>
    </location>
</feature>
<evidence type="ECO:0000256" key="13">
    <source>
        <dbReference type="ARBA" id="ARBA00025923"/>
    </source>
</evidence>
<dbReference type="RefSeq" id="WP_068542581.1">
    <property type="nucleotide sequence ID" value="NZ_LSFI01000033.1"/>
</dbReference>
<dbReference type="InterPro" id="IPR041027">
    <property type="entry name" value="FtsK_alpha"/>
</dbReference>
<keyword evidence="3" id="KW-1003">Cell membrane</keyword>
<evidence type="ECO:0000256" key="16">
    <source>
        <dbReference type="SAM" id="Phobius"/>
    </source>
</evidence>
<dbReference type="Gene3D" id="1.10.10.10">
    <property type="entry name" value="Winged helix-like DNA-binding domain superfamily/Winged helix DNA-binding domain"/>
    <property type="match status" value="1"/>
</dbReference>
<sequence length="698" mass="76962">MFNRFRHEIIGIILLALGIFIFLALVGYRPDDPGLGRVGAFEVKNFTGLIGAYLAAFLFDLAGIGAWFIPIFLILAGVWLFSGQKIGLRLLLAAILFVSSVSFLEPLANLQGEIGPYPLNGGLLGILGRQLIALLGKPGLFIIIILFQLVALSLISGFSPKELLGRIKEFMVFLGTKVKRVKASTKETFEPIKQESTELVPALEPQIPVSQEIYPEPEEDLYTPEKVSPSKLPVSDRKFKKPPLSLLKDPPPQVKRESKEELLARAKLLEQKLEDFGVRGRVTEICPGPVITVYEYEPAPGIKINKIASLADDLALGLKAASVRIVAPIPGKSAVGIEVANREREIVYLKEILASEPYRQAKSRLTLALGKDISGRPVVTDLAKMPHLLIAGATGTGKSVCLHAMLMSLLFKATPEEVRLLLIDPKRIELSVYDGIPHLLHPVLLEPKTATLALKWAVSEMERRYQLLEEARARNLDSYNAQAEEKLPYIVIVVDELADLMVVSSKEVEMSLTRLAQMARASGIHLLLATQRPSVDVLTGIIKANFPARISFQVSSRTDSRTILDTGGAERLLGAGDMLFLPPGTSKLKRIHGAFISEEEVKKVVEFLQSQGEPNYEIEFSVAEEGDKDFADNEVDELYEQAVQIVVQTGQASISMLQRRLRVGYNRAARMIERMEKEGIVGPSDGVRPRPVLLRPDK</sequence>
<feature type="transmembrane region" description="Helical" evidence="16">
    <location>
        <begin position="114"/>
        <end position="132"/>
    </location>
</feature>
<dbReference type="Pfam" id="PF01580">
    <property type="entry name" value="FtsK_SpoIIIE"/>
    <property type="match status" value="1"/>
</dbReference>
<comment type="similarity">
    <text evidence="2">Belongs to the FtsK/SpoIIIE/SftA family.</text>
</comment>
<evidence type="ECO:0000256" key="15">
    <source>
        <dbReference type="SAM" id="MobiDB-lite"/>
    </source>
</evidence>
<dbReference type="GO" id="GO:0005886">
    <property type="term" value="C:plasma membrane"/>
    <property type="evidence" value="ECO:0007669"/>
    <property type="project" value="UniProtKB-SubCell"/>
</dbReference>
<keyword evidence="9 16" id="KW-1133">Transmembrane helix</keyword>
<evidence type="ECO:0000256" key="11">
    <source>
        <dbReference type="ARBA" id="ARBA00023136"/>
    </source>
</evidence>
<feature type="binding site" evidence="14">
    <location>
        <begin position="392"/>
        <end position="399"/>
    </location>
    <ligand>
        <name>ATP</name>
        <dbReference type="ChEBI" id="CHEBI:30616"/>
    </ligand>
</feature>
<dbReference type="GO" id="GO:0003677">
    <property type="term" value="F:DNA binding"/>
    <property type="evidence" value="ECO:0007669"/>
    <property type="project" value="UniProtKB-KW"/>
</dbReference>
<protein>
    <submittedName>
        <fullName evidence="18">Cell division protein FtsK</fullName>
    </submittedName>
</protein>
<dbReference type="PROSITE" id="PS50901">
    <property type="entry name" value="FTSK"/>
    <property type="match status" value="1"/>
</dbReference>
<dbReference type="PANTHER" id="PTHR22683:SF41">
    <property type="entry name" value="DNA TRANSLOCASE FTSK"/>
    <property type="match status" value="1"/>
</dbReference>
<dbReference type="InterPro" id="IPR036390">
    <property type="entry name" value="WH_DNA-bd_sf"/>
</dbReference>
<dbReference type="OrthoDB" id="9807790at2"/>
<dbReference type="InterPro" id="IPR003593">
    <property type="entry name" value="AAA+_ATPase"/>
</dbReference>
<evidence type="ECO:0000256" key="2">
    <source>
        <dbReference type="ARBA" id="ARBA00006474"/>
    </source>
</evidence>
<comment type="subunit">
    <text evidence="13">Homohexamer. Forms a ring that surrounds DNA.</text>
</comment>
<dbReference type="Pfam" id="PF09397">
    <property type="entry name" value="FtsK_gamma"/>
    <property type="match status" value="1"/>
</dbReference>
<feature type="domain" description="FtsK" evidence="17">
    <location>
        <begin position="375"/>
        <end position="561"/>
    </location>
</feature>
<dbReference type="Proteomes" id="UP000076964">
    <property type="component" value="Unassembled WGS sequence"/>
</dbReference>
<feature type="transmembrane region" description="Helical" evidence="16">
    <location>
        <begin position="48"/>
        <end position="81"/>
    </location>
</feature>
<evidence type="ECO:0000256" key="12">
    <source>
        <dbReference type="ARBA" id="ARBA00023306"/>
    </source>
</evidence>
<dbReference type="EMBL" id="LSFI01000033">
    <property type="protein sequence ID" value="OAG27337.1"/>
    <property type="molecule type" value="Genomic_DNA"/>
</dbReference>
<feature type="transmembrane region" description="Helical" evidence="16">
    <location>
        <begin position="9"/>
        <end position="28"/>
    </location>
</feature>
<evidence type="ECO:0000256" key="6">
    <source>
        <dbReference type="ARBA" id="ARBA00022741"/>
    </source>
</evidence>
<dbReference type="InterPro" id="IPR050206">
    <property type="entry name" value="FtsK/SpoIIIE/SftA"/>
</dbReference>
<dbReference type="SUPFAM" id="SSF46785">
    <property type="entry name" value="Winged helix' DNA-binding domain"/>
    <property type="match status" value="1"/>
</dbReference>
<dbReference type="GO" id="GO:0051301">
    <property type="term" value="P:cell division"/>
    <property type="evidence" value="ECO:0007669"/>
    <property type="project" value="UniProtKB-KW"/>
</dbReference>
<dbReference type="InterPro" id="IPR027417">
    <property type="entry name" value="P-loop_NTPase"/>
</dbReference>
<evidence type="ECO:0000256" key="1">
    <source>
        <dbReference type="ARBA" id="ARBA00004651"/>
    </source>
</evidence>
<proteinExistence type="inferred from homology"/>
<dbReference type="SUPFAM" id="SSF52540">
    <property type="entry name" value="P-loop containing nucleoside triphosphate hydrolases"/>
    <property type="match status" value="1"/>
</dbReference>
<evidence type="ECO:0000313" key="19">
    <source>
        <dbReference type="Proteomes" id="UP000076964"/>
    </source>
</evidence>
<accession>A0A177E5U9</accession>
<dbReference type="Gene3D" id="3.40.50.300">
    <property type="entry name" value="P-loop containing nucleotide triphosphate hydrolases"/>
    <property type="match status" value="1"/>
</dbReference>
<dbReference type="SMART" id="SM00843">
    <property type="entry name" value="Ftsk_gamma"/>
    <property type="match status" value="1"/>
</dbReference>
<feature type="region of interest" description="Disordered" evidence="15">
    <location>
        <begin position="218"/>
        <end position="252"/>
    </location>
</feature>
<evidence type="ECO:0000256" key="4">
    <source>
        <dbReference type="ARBA" id="ARBA00022618"/>
    </source>
</evidence>
<evidence type="ECO:0000256" key="3">
    <source>
        <dbReference type="ARBA" id="ARBA00022475"/>
    </source>
</evidence>
<evidence type="ECO:0000256" key="7">
    <source>
        <dbReference type="ARBA" id="ARBA00022829"/>
    </source>
</evidence>
<keyword evidence="8 14" id="KW-0067">ATP-binding</keyword>
<name>A0A177E5U9_9BACT</name>
<dbReference type="InterPro" id="IPR025199">
    <property type="entry name" value="FtsK_4TM"/>
</dbReference>
<keyword evidence="4 18" id="KW-0132">Cell division</keyword>
<dbReference type="CDD" id="cd01127">
    <property type="entry name" value="TrwB_TraG_TraD_VirD4"/>
    <property type="match status" value="1"/>
</dbReference>
<dbReference type="PANTHER" id="PTHR22683">
    <property type="entry name" value="SPORULATION PROTEIN RELATED"/>
    <property type="match status" value="1"/>
</dbReference>
<dbReference type="GO" id="GO:0005524">
    <property type="term" value="F:ATP binding"/>
    <property type="evidence" value="ECO:0007669"/>
    <property type="project" value="UniProtKB-UniRule"/>
</dbReference>
<dbReference type="Pfam" id="PF13491">
    <property type="entry name" value="FtsK_4TM"/>
    <property type="match status" value="1"/>
</dbReference>
<dbReference type="SMART" id="SM00382">
    <property type="entry name" value="AAA"/>
    <property type="match status" value="1"/>
</dbReference>
<dbReference type="InterPro" id="IPR036388">
    <property type="entry name" value="WH-like_DNA-bd_sf"/>
</dbReference>
<reference evidence="18 19" key="1">
    <citation type="submission" date="2016-02" db="EMBL/GenBank/DDBJ databases">
        <title>Draft genome sequence of Thermodesulfatator sp. S606.</title>
        <authorList>
            <person name="Lai Q."/>
            <person name="Cao J."/>
            <person name="Dupont S."/>
            <person name="Shao Z."/>
            <person name="Jebbar M."/>
            <person name="Alain K."/>
        </authorList>
    </citation>
    <scope>NUCLEOTIDE SEQUENCE [LARGE SCALE GENOMIC DNA]</scope>
    <source>
        <strain evidence="18 19">S606</strain>
    </source>
</reference>
<dbReference type="InterPro" id="IPR002543">
    <property type="entry name" value="FtsK_dom"/>
</dbReference>
<dbReference type="STRING" id="1795632.TH606_07520"/>
<dbReference type="Gene3D" id="3.30.980.40">
    <property type="match status" value="1"/>
</dbReference>